<gene>
    <name evidence="1" type="ORF">FQA47_013824</name>
</gene>
<evidence type="ECO:0000313" key="2">
    <source>
        <dbReference type="Proteomes" id="UP000646548"/>
    </source>
</evidence>
<proteinExistence type="predicted"/>
<comment type="caution">
    <text evidence="1">The sequence shown here is derived from an EMBL/GenBank/DDBJ whole genome shotgun (WGS) entry which is preliminary data.</text>
</comment>
<protein>
    <submittedName>
        <fullName evidence="1">Uncharacterized protein</fullName>
    </submittedName>
</protein>
<accession>A0A834F167</accession>
<dbReference type="AlphaFoldDB" id="A0A834F167"/>
<reference evidence="1" key="1">
    <citation type="journal article" name="BMC Genomics">
        <title>Long-read sequencing and de novo genome assembly of marine medaka (Oryzias melastigma).</title>
        <authorList>
            <person name="Liang P."/>
            <person name="Saqib H.S.A."/>
            <person name="Ni X."/>
            <person name="Shen Y."/>
        </authorList>
    </citation>
    <scope>NUCLEOTIDE SEQUENCE</scope>
    <source>
        <strain evidence="1">Bigg-433</strain>
    </source>
</reference>
<name>A0A834F167_ORYME</name>
<dbReference type="EMBL" id="WKFB01000835">
    <property type="protein sequence ID" value="KAF6717426.1"/>
    <property type="molecule type" value="Genomic_DNA"/>
</dbReference>
<sequence length="166" mass="18017">MEEHLDQVKRPRAQTLMDPSKHPQIVAGRWADQASLACGCLEGPRCAITIEKPRGETRPERPSVTTTTVFMQSMHGVLAVKQHCGLWSARGTFANLCRGTFRGTLRGRSAISALSHEHTMNPPGLYPPPTSSAPNAFGNQPAYGGPGICLEDTPSIESDGLIWRDL</sequence>
<organism evidence="1 2">
    <name type="scientific">Oryzias melastigma</name>
    <name type="common">Marine medaka</name>
    <dbReference type="NCBI Taxonomy" id="30732"/>
    <lineage>
        <taxon>Eukaryota</taxon>
        <taxon>Metazoa</taxon>
        <taxon>Chordata</taxon>
        <taxon>Craniata</taxon>
        <taxon>Vertebrata</taxon>
        <taxon>Euteleostomi</taxon>
        <taxon>Actinopterygii</taxon>
        <taxon>Neopterygii</taxon>
        <taxon>Teleostei</taxon>
        <taxon>Neoteleostei</taxon>
        <taxon>Acanthomorphata</taxon>
        <taxon>Ovalentaria</taxon>
        <taxon>Atherinomorphae</taxon>
        <taxon>Beloniformes</taxon>
        <taxon>Adrianichthyidae</taxon>
        <taxon>Oryziinae</taxon>
        <taxon>Oryzias</taxon>
    </lineage>
</organism>
<evidence type="ECO:0000313" key="1">
    <source>
        <dbReference type="EMBL" id="KAF6717426.1"/>
    </source>
</evidence>
<dbReference type="Proteomes" id="UP000646548">
    <property type="component" value="Unassembled WGS sequence"/>
</dbReference>